<evidence type="ECO:0000313" key="2">
    <source>
        <dbReference type="Proteomes" id="UP001595887"/>
    </source>
</evidence>
<dbReference type="InterPro" id="IPR036188">
    <property type="entry name" value="FAD/NAD-bd_sf"/>
</dbReference>
<proteinExistence type="predicted"/>
<dbReference type="Pfam" id="PF04820">
    <property type="entry name" value="Trp_halogenase"/>
    <property type="match status" value="2"/>
</dbReference>
<sequence>MTAQKPKPYIHIIGGGLPGWSAAAVLADQLSAVADIQINASGDDDAAANADYGHIILDSESVLLLHSGMTAGELVSGGQGGFSLGSCFERWGPNGRPVYHAPGEPLPAPDGVAVHQILRRLSVQQGNDALFADLYLPLAFQARMAATGKFSPPSEDRQSPRSLLRPAITVDGSILTDIMRDKAMTSGVQLSGGNGEGALLIIDCRPIMGPKDIDCGAALGFDRCVTARFRGRGPHPPYDIVRPLDHGQMSILPLQDGAIVNVYYPAALWDTDAAEEAARGAISGAVPGAHDPADCAIIANRAIWPGYMERPWQGNIVHIGPGAAELGSVMGAAAKLLSHQLATLVSLLPRNAEDDMAIKAAEYNRKAAAFFGHMRDFHQLALVRSNMQGDYWNQMKQQPMSPNLQRRVRQFERRGLLVLIDDDPFEKHNWLEMLIGLGIVPAIYDHAADGIDMDKKMRALGAMVMAFDQTIAAMPTHGDFLNQMAHRMT</sequence>
<gene>
    <name evidence="1" type="ORF">ACFOWX_12520</name>
</gene>
<evidence type="ECO:0000313" key="1">
    <source>
        <dbReference type="EMBL" id="MFC4293241.1"/>
    </source>
</evidence>
<accession>A0ABV8RIP5</accession>
<dbReference type="InterPro" id="IPR006905">
    <property type="entry name" value="Flavin_halogenase"/>
</dbReference>
<protein>
    <submittedName>
        <fullName evidence="1">Tryptophan 7-halogenase</fullName>
    </submittedName>
</protein>
<reference evidence="2" key="1">
    <citation type="journal article" date="2019" name="Int. J. Syst. Evol. Microbiol.">
        <title>The Global Catalogue of Microorganisms (GCM) 10K type strain sequencing project: providing services to taxonomists for standard genome sequencing and annotation.</title>
        <authorList>
            <consortium name="The Broad Institute Genomics Platform"/>
            <consortium name="The Broad Institute Genome Sequencing Center for Infectious Disease"/>
            <person name="Wu L."/>
            <person name="Ma J."/>
        </authorList>
    </citation>
    <scope>NUCLEOTIDE SEQUENCE [LARGE SCALE GENOMIC DNA]</scope>
    <source>
        <strain evidence="2">CECT 8531</strain>
    </source>
</reference>
<name>A0ABV8RIP5_9SPHN</name>
<organism evidence="1 2">
    <name type="scientific">Sphingorhabdus arenilitoris</name>
    <dbReference type="NCBI Taxonomy" id="1490041"/>
    <lineage>
        <taxon>Bacteria</taxon>
        <taxon>Pseudomonadati</taxon>
        <taxon>Pseudomonadota</taxon>
        <taxon>Alphaproteobacteria</taxon>
        <taxon>Sphingomonadales</taxon>
        <taxon>Sphingomonadaceae</taxon>
        <taxon>Sphingorhabdus</taxon>
    </lineage>
</organism>
<dbReference type="EMBL" id="JBHSDH010000013">
    <property type="protein sequence ID" value="MFC4293241.1"/>
    <property type="molecule type" value="Genomic_DNA"/>
</dbReference>
<dbReference type="Proteomes" id="UP001595887">
    <property type="component" value="Unassembled WGS sequence"/>
</dbReference>
<keyword evidence="2" id="KW-1185">Reference proteome</keyword>
<comment type="caution">
    <text evidence="1">The sequence shown here is derived from an EMBL/GenBank/DDBJ whole genome shotgun (WGS) entry which is preliminary data.</text>
</comment>
<dbReference type="RefSeq" id="WP_381424611.1">
    <property type="nucleotide sequence ID" value="NZ_JBHSDH010000013.1"/>
</dbReference>
<dbReference type="Gene3D" id="3.50.50.60">
    <property type="entry name" value="FAD/NAD(P)-binding domain"/>
    <property type="match status" value="2"/>
</dbReference>